<proteinExistence type="predicted"/>
<dbReference type="PANTHER" id="PTHR30035:SF3">
    <property type="entry name" value="INTERMEMBRANE PHOSPHOLIPID TRANSPORT SYSTEM LIPOPROTEIN MLAA"/>
    <property type="match status" value="1"/>
</dbReference>
<accession>A0A3B0Y0P0</accession>
<feature type="region of interest" description="Disordered" evidence="2">
    <location>
        <begin position="232"/>
        <end position="266"/>
    </location>
</feature>
<evidence type="ECO:0000256" key="2">
    <source>
        <dbReference type="SAM" id="MobiDB-lite"/>
    </source>
</evidence>
<evidence type="ECO:0000313" key="3">
    <source>
        <dbReference type="EMBL" id="VAW69137.1"/>
    </source>
</evidence>
<dbReference type="AlphaFoldDB" id="A0A3B0Y0P0"/>
<protein>
    <submittedName>
        <fullName evidence="3">Outer-membrane-phospholipid-binding lipoprotein MlaA</fullName>
    </submittedName>
</protein>
<dbReference type="EMBL" id="UOFI01000146">
    <property type="protein sequence ID" value="VAW69137.1"/>
    <property type="molecule type" value="Genomic_DNA"/>
</dbReference>
<reference evidence="3" key="1">
    <citation type="submission" date="2018-06" db="EMBL/GenBank/DDBJ databases">
        <authorList>
            <person name="Zhirakovskaya E."/>
        </authorList>
    </citation>
    <scope>NUCLEOTIDE SEQUENCE</scope>
</reference>
<sequence>MPRIKYFLILLFLFISGCASISGPADPRDPFESYNRAAFEFNDGVDRYLLKPVATGYDTITPAPVQKGIHNFFSNLDDVIVIFNDLLQLKFIQLASDTGRFLVNSTLGIAGLIDWASDMGMPKHQEDFGQTLGYWGVPEGPYFVVPFWGPSTIRDTAGLLVDSAQFDPVWQQLEDGFPPVRRKTSDSWNLTIVESIEVRASLLKAEGILNEAALDRYAFIREFYLQRRLNQVHDGNPPEEPVEFDEDELFDFEDEETKSDNSTKPN</sequence>
<dbReference type="Pfam" id="PF04333">
    <property type="entry name" value="MlaA"/>
    <property type="match status" value="1"/>
</dbReference>
<dbReference type="PANTHER" id="PTHR30035">
    <property type="entry name" value="LIPOPROTEIN VACJ-RELATED"/>
    <property type="match status" value="1"/>
</dbReference>
<dbReference type="GO" id="GO:0120010">
    <property type="term" value="P:intermembrane phospholipid transfer"/>
    <property type="evidence" value="ECO:0007669"/>
    <property type="project" value="TreeGrafter"/>
</dbReference>
<keyword evidence="3" id="KW-0449">Lipoprotein</keyword>
<keyword evidence="1" id="KW-0732">Signal</keyword>
<name>A0A3B0Y0P0_9ZZZZ</name>
<gene>
    <name evidence="3" type="ORF">MNBD_GAMMA09-3230</name>
</gene>
<evidence type="ECO:0000256" key="1">
    <source>
        <dbReference type="ARBA" id="ARBA00022729"/>
    </source>
</evidence>
<dbReference type="GO" id="GO:0016020">
    <property type="term" value="C:membrane"/>
    <property type="evidence" value="ECO:0007669"/>
    <property type="project" value="InterPro"/>
</dbReference>
<feature type="compositionally biased region" description="Acidic residues" evidence="2">
    <location>
        <begin position="240"/>
        <end position="257"/>
    </location>
</feature>
<dbReference type="InterPro" id="IPR007428">
    <property type="entry name" value="MlaA"/>
</dbReference>
<organism evidence="3">
    <name type="scientific">hydrothermal vent metagenome</name>
    <dbReference type="NCBI Taxonomy" id="652676"/>
    <lineage>
        <taxon>unclassified sequences</taxon>
        <taxon>metagenomes</taxon>
        <taxon>ecological metagenomes</taxon>
    </lineage>
</organism>
<dbReference type="PROSITE" id="PS51257">
    <property type="entry name" value="PROKAR_LIPOPROTEIN"/>
    <property type="match status" value="1"/>
</dbReference>
<dbReference type="PRINTS" id="PR01805">
    <property type="entry name" value="VACJLIPOPROT"/>
</dbReference>